<dbReference type="RefSeq" id="WP_133246140.1">
    <property type="nucleotide sequence ID" value="NZ_CP023687.1"/>
</dbReference>
<organism evidence="2 3">
    <name type="scientific">Paracidovorax citrulli</name>
    <name type="common">Acidovorax citrulli</name>
    <dbReference type="NCBI Taxonomy" id="80869"/>
    <lineage>
        <taxon>Bacteria</taxon>
        <taxon>Pseudomonadati</taxon>
        <taxon>Pseudomonadota</taxon>
        <taxon>Betaproteobacteria</taxon>
        <taxon>Burkholderiales</taxon>
        <taxon>Comamonadaceae</taxon>
        <taxon>Paracidovorax</taxon>
    </lineage>
</organism>
<gene>
    <name evidence="2" type="ORF">QRO08_24570</name>
</gene>
<evidence type="ECO:0000313" key="2">
    <source>
        <dbReference type="EMBL" id="WIY48947.1"/>
    </source>
</evidence>
<sequence length="70" mass="7744">MLGIAAGLYGAWWVSWLAHTLYVEKAGSFDSLNMAMLASFLMAAVVLCPLSCGLLLKVLRRWTARRKASR</sequence>
<evidence type="ECO:0000256" key="1">
    <source>
        <dbReference type="SAM" id="Phobius"/>
    </source>
</evidence>
<proteinExistence type="predicted"/>
<accession>A0ABY9AQ77</accession>
<keyword evidence="1" id="KW-1133">Transmembrane helix</keyword>
<protein>
    <submittedName>
        <fullName evidence="2">Uncharacterized protein</fullName>
    </submittedName>
</protein>
<evidence type="ECO:0000313" key="3">
    <source>
        <dbReference type="Proteomes" id="UP001242732"/>
    </source>
</evidence>
<reference evidence="2 3" key="1">
    <citation type="submission" date="2023-06" db="EMBL/GenBank/DDBJ databases">
        <authorList>
            <person name="Ham H."/>
            <person name="Park D.S."/>
        </authorList>
    </citation>
    <scope>NUCLEOTIDE SEQUENCE [LARGE SCALE GENOMIC DNA]</scope>
    <source>
        <strain evidence="2 3">KACC 17005</strain>
    </source>
</reference>
<name>A0ABY9AQ77_PARCI</name>
<keyword evidence="1" id="KW-0812">Transmembrane</keyword>
<dbReference type="GeneID" id="79789882"/>
<keyword evidence="3" id="KW-1185">Reference proteome</keyword>
<dbReference type="EMBL" id="CP127363">
    <property type="protein sequence ID" value="WIY48947.1"/>
    <property type="molecule type" value="Genomic_DNA"/>
</dbReference>
<keyword evidence="1" id="KW-0472">Membrane</keyword>
<dbReference type="Proteomes" id="UP001242732">
    <property type="component" value="Chromosome"/>
</dbReference>
<feature type="transmembrane region" description="Helical" evidence="1">
    <location>
        <begin position="36"/>
        <end position="59"/>
    </location>
</feature>